<feature type="region of interest" description="Disordered" evidence="1">
    <location>
        <begin position="413"/>
        <end position="439"/>
    </location>
</feature>
<feature type="compositionally biased region" description="Basic and acidic residues" evidence="1">
    <location>
        <begin position="413"/>
        <end position="429"/>
    </location>
</feature>
<accession>W7AFJ0</accession>
<keyword evidence="2" id="KW-0812">Transmembrane</keyword>
<keyword evidence="2" id="KW-1133">Transmembrane helix</keyword>
<keyword evidence="2" id="KW-0472">Membrane</keyword>
<feature type="transmembrane region" description="Helical" evidence="2">
    <location>
        <begin position="455"/>
        <end position="476"/>
    </location>
</feature>
<dbReference type="Proteomes" id="UP000030640">
    <property type="component" value="Unassembled WGS sequence"/>
</dbReference>
<evidence type="ECO:0000256" key="2">
    <source>
        <dbReference type="SAM" id="Phobius"/>
    </source>
</evidence>
<proteinExistence type="predicted"/>
<evidence type="ECO:0000313" key="3">
    <source>
        <dbReference type="EMBL" id="EUD64041.1"/>
    </source>
</evidence>
<dbReference type="AlphaFoldDB" id="W7AFJ0"/>
<dbReference type="EMBL" id="KI965561">
    <property type="protein sequence ID" value="EUD64041.1"/>
    <property type="molecule type" value="Genomic_DNA"/>
</dbReference>
<dbReference type="GeneID" id="20040851"/>
<gene>
    <name evidence="3" type="ORF">C922_05577</name>
</gene>
<dbReference type="VEuPathDB" id="PlasmoDB:C922_05577"/>
<keyword evidence="4" id="KW-1185">Reference proteome</keyword>
<feature type="compositionally biased region" description="Polar residues" evidence="1">
    <location>
        <begin position="330"/>
        <end position="347"/>
    </location>
</feature>
<dbReference type="RefSeq" id="XP_008819370.1">
    <property type="nucleotide sequence ID" value="XM_008821148.1"/>
</dbReference>
<protein>
    <submittedName>
        <fullName evidence="3">Uncharacterized protein</fullName>
    </submittedName>
</protein>
<reference evidence="3 4" key="1">
    <citation type="submission" date="2013-02" db="EMBL/GenBank/DDBJ databases">
        <title>The Genome Sequence of Plasmodium inui San Antonio 1.</title>
        <authorList>
            <consortium name="The Broad Institute Genome Sequencing Platform"/>
            <consortium name="The Broad Institute Genome Sequencing Center for Infectious Disease"/>
            <person name="Neafsey D."/>
            <person name="Cheeseman I."/>
            <person name="Volkman S."/>
            <person name="Adams J."/>
            <person name="Walker B."/>
            <person name="Young S.K."/>
            <person name="Zeng Q."/>
            <person name="Gargeya S."/>
            <person name="Fitzgerald M."/>
            <person name="Haas B."/>
            <person name="Abouelleil A."/>
            <person name="Alvarado L."/>
            <person name="Arachchi H.M."/>
            <person name="Berlin A.M."/>
            <person name="Chapman S.B."/>
            <person name="Dewar J."/>
            <person name="Goldberg J."/>
            <person name="Griggs A."/>
            <person name="Gujja S."/>
            <person name="Hansen M."/>
            <person name="Howarth C."/>
            <person name="Imamovic A."/>
            <person name="Larimer J."/>
            <person name="McCowan C."/>
            <person name="Murphy C."/>
            <person name="Neiman D."/>
            <person name="Pearson M."/>
            <person name="Priest M."/>
            <person name="Roberts A."/>
            <person name="Saif S."/>
            <person name="Shea T."/>
            <person name="Sisk P."/>
            <person name="Sykes S."/>
            <person name="Wortman J."/>
            <person name="Nusbaum C."/>
            <person name="Birren B."/>
        </authorList>
    </citation>
    <scope>NUCLEOTIDE SEQUENCE [LARGE SCALE GENOMIC DNA]</scope>
    <source>
        <strain evidence="3 4">San Antonio 1</strain>
    </source>
</reference>
<sequence>MTGAVENEEWRIGSWVKNEAYLWGSKYPPSLDKNCKSSTKYCYPNLTRQGDSRWKNLHDWISRKMLEKHRYQWGKEFDPTVLTGIGGKNSQGGLDWGDIINKVLNRIEGLAPVARNGRSNSLRWTKEEWAEAFKHQIPLDTPLDKFESGKAMLFVIMCIVTGLIEGRAKEGKIFKRRGRMCSPIDTTLQFRVKDWEAWIKNSDDIRKNRANQCSQQAGYDGCQWAAIALILSVYESMTNICSQCGPYEVSYWISKDDRTGEASDMQYCVFNDQGINCQSLGSKTEAGKMIIIRPGELDKITRSQVFDSGDKQRASFEAQENSQKEMITYTTEQGASSSNGVPQTQDEGPTERLPLHQKSLKDLSSCPSPNPEGRTPCMKIIEKSPLVPKTETPLTPEVEATPQQNLEHAAKDLRREPPEASDPLHRVDEPASEEAAGNPLWTNSTPFVFGSGPPWAIIVGLGAVVCLGIGGGYGLWRTFGRRKRAHACLKRKKVEEEYKLKYGGGFRVRGFGMRNDPY</sequence>
<feature type="region of interest" description="Disordered" evidence="1">
    <location>
        <begin position="330"/>
        <end position="351"/>
    </location>
</feature>
<name>W7AFJ0_9APIC</name>
<evidence type="ECO:0000256" key="1">
    <source>
        <dbReference type="SAM" id="MobiDB-lite"/>
    </source>
</evidence>
<organism evidence="3 4">
    <name type="scientific">Plasmodium inui San Antonio 1</name>
    <dbReference type="NCBI Taxonomy" id="1237626"/>
    <lineage>
        <taxon>Eukaryota</taxon>
        <taxon>Sar</taxon>
        <taxon>Alveolata</taxon>
        <taxon>Apicomplexa</taxon>
        <taxon>Aconoidasida</taxon>
        <taxon>Haemosporida</taxon>
        <taxon>Plasmodiidae</taxon>
        <taxon>Plasmodium</taxon>
        <taxon>Plasmodium (Plasmodium)</taxon>
    </lineage>
</organism>
<evidence type="ECO:0000313" key="4">
    <source>
        <dbReference type="Proteomes" id="UP000030640"/>
    </source>
</evidence>